<evidence type="ECO:0000313" key="3">
    <source>
        <dbReference type="EMBL" id="CAG8481616.1"/>
    </source>
</evidence>
<gene>
    <name evidence="3" type="ORF">AGERDE_LOCUS3263</name>
</gene>
<reference evidence="3" key="1">
    <citation type="submission" date="2021-06" db="EMBL/GenBank/DDBJ databases">
        <authorList>
            <person name="Kallberg Y."/>
            <person name="Tangrot J."/>
            <person name="Rosling A."/>
        </authorList>
    </citation>
    <scope>NUCLEOTIDE SEQUENCE</scope>
    <source>
        <strain evidence="3">MT106</strain>
    </source>
</reference>
<protein>
    <submittedName>
        <fullName evidence="3">230_t:CDS:1</fullName>
    </submittedName>
</protein>
<name>A0A9N8WEK1_9GLOM</name>
<accession>A0A9N8WEK1</accession>
<keyword evidence="4" id="KW-1185">Reference proteome</keyword>
<evidence type="ECO:0000256" key="1">
    <source>
        <dbReference type="SAM" id="Coils"/>
    </source>
</evidence>
<dbReference type="EMBL" id="CAJVPL010000310">
    <property type="protein sequence ID" value="CAG8481616.1"/>
    <property type="molecule type" value="Genomic_DNA"/>
</dbReference>
<dbReference type="AlphaFoldDB" id="A0A9N8WEK1"/>
<dbReference type="OrthoDB" id="2423183at2759"/>
<dbReference type="Gene3D" id="1.10.30.10">
    <property type="entry name" value="High mobility group box domain"/>
    <property type="match status" value="1"/>
</dbReference>
<dbReference type="Proteomes" id="UP000789831">
    <property type="component" value="Unassembled WGS sequence"/>
</dbReference>
<keyword evidence="1" id="KW-0175">Coiled coil</keyword>
<evidence type="ECO:0000313" key="4">
    <source>
        <dbReference type="Proteomes" id="UP000789831"/>
    </source>
</evidence>
<feature type="coiled-coil region" evidence="1">
    <location>
        <begin position="169"/>
        <end position="196"/>
    </location>
</feature>
<proteinExistence type="predicted"/>
<dbReference type="SUPFAM" id="SSF47095">
    <property type="entry name" value="HMG-box"/>
    <property type="match status" value="1"/>
</dbReference>
<comment type="caution">
    <text evidence="3">The sequence shown here is derived from an EMBL/GenBank/DDBJ whole genome shotgun (WGS) entry which is preliminary data.</text>
</comment>
<feature type="region of interest" description="Disordered" evidence="2">
    <location>
        <begin position="1"/>
        <end position="25"/>
    </location>
</feature>
<sequence>MGHTETENEALPSDQFQIDEDHNNFDELEKEKERQMQEILPFRLPSPPQVDLKEMVDNLLQKTRNNPRMPNEFFIFRKVIVKELKALAAMRTASSQNKKAKMTKVSKMASDSWKVAPRSVKTEYRKLAREVERMYVEARSKLPPVVVTQQYNNDSTQYNDQEFAIEQHQNSAKKAIKKTTKKLKKQKKNLPNLELSAPTIDNNDCNIDIITTPFEATSSNAFSLTVDENLDTIVKYIQMYPDFNFDDIIGTPTNLTNSPFSQYDYLTMHGTPTTSASYDSFADEPSSPSLSVISTNSSTLAQHQQQHSFSNFDIQQLSTDELFPTFY</sequence>
<dbReference type="InterPro" id="IPR036910">
    <property type="entry name" value="HMG_box_dom_sf"/>
</dbReference>
<organism evidence="3 4">
    <name type="scientific">Ambispora gerdemannii</name>
    <dbReference type="NCBI Taxonomy" id="144530"/>
    <lineage>
        <taxon>Eukaryota</taxon>
        <taxon>Fungi</taxon>
        <taxon>Fungi incertae sedis</taxon>
        <taxon>Mucoromycota</taxon>
        <taxon>Glomeromycotina</taxon>
        <taxon>Glomeromycetes</taxon>
        <taxon>Archaeosporales</taxon>
        <taxon>Ambisporaceae</taxon>
        <taxon>Ambispora</taxon>
    </lineage>
</organism>
<evidence type="ECO:0000256" key="2">
    <source>
        <dbReference type="SAM" id="MobiDB-lite"/>
    </source>
</evidence>